<accession>A0A6G6J8Y4</accession>
<keyword evidence="1" id="KW-1133">Transmembrane helix</keyword>
<dbReference type="AlphaFoldDB" id="A0A6G6J8Y4"/>
<name>A0A6G6J8Y4_PSENT</name>
<keyword evidence="2" id="KW-0614">Plasmid</keyword>
<reference evidence="2 3" key="1">
    <citation type="submission" date="2020-02" db="EMBL/GenBank/DDBJ databases">
        <title>Integrative conjugative elements (ICEs) and plasmids drive adaptation of Pseudomonas nitroreducens strain HBP1 to wastewater environment.</title>
        <authorList>
            <person name="Sentchilo V."/>
            <person name="Carraro N."/>
            <person name="Bertelli C."/>
            <person name="van der Meer J.R."/>
        </authorList>
    </citation>
    <scope>NUCLEOTIDE SEQUENCE [LARGE SCALE GENOMIC DNA]</scope>
    <source>
        <strain evidence="2 3">HBP1</strain>
        <plasmid evidence="3">ppnihbp1_1</plasmid>
    </source>
</reference>
<dbReference type="KEGG" id="pnt:G5B91_35195"/>
<dbReference type="EMBL" id="CP049142">
    <property type="protein sequence ID" value="QIE91663.1"/>
    <property type="molecule type" value="Genomic_DNA"/>
</dbReference>
<geneLocation type="plasmid" evidence="3">
    <name>ppnihbp1_1</name>
</geneLocation>
<protein>
    <submittedName>
        <fullName evidence="2">Low affinity iron permease family protein</fullName>
    </submittedName>
</protein>
<evidence type="ECO:0000313" key="3">
    <source>
        <dbReference type="Proteomes" id="UP000501063"/>
    </source>
</evidence>
<evidence type="ECO:0000313" key="2">
    <source>
        <dbReference type="EMBL" id="QIE91663.1"/>
    </source>
</evidence>
<evidence type="ECO:0000256" key="1">
    <source>
        <dbReference type="SAM" id="Phobius"/>
    </source>
</evidence>
<keyword evidence="1" id="KW-0472">Membrane</keyword>
<feature type="transmembrane region" description="Helical" evidence="1">
    <location>
        <begin position="97"/>
        <end position="117"/>
    </location>
</feature>
<dbReference type="Proteomes" id="UP000501063">
    <property type="component" value="Plasmid pPniHBP1_1"/>
</dbReference>
<sequence>MAVAWPLLVVWGGIQVAKSLQVYEKAQVMVLDKEACVALQLPFDDGCRVEGRLEANLDHSWWLQPNGTGSVFIRLPPGAFPFSYSPDDYRITGGKPAVIALVGVTVVLALFGPFFSWRGRKMSAPAK</sequence>
<keyword evidence="1" id="KW-0812">Transmembrane</keyword>
<proteinExistence type="predicted"/>
<organism evidence="2 3">
    <name type="scientific">Pseudomonas nitroreducens</name>
    <dbReference type="NCBI Taxonomy" id="46680"/>
    <lineage>
        <taxon>Bacteria</taxon>
        <taxon>Pseudomonadati</taxon>
        <taxon>Pseudomonadota</taxon>
        <taxon>Gammaproteobacteria</taxon>
        <taxon>Pseudomonadales</taxon>
        <taxon>Pseudomonadaceae</taxon>
        <taxon>Pseudomonas</taxon>
    </lineage>
</organism>
<gene>
    <name evidence="2" type="ORF">G5B91_35195</name>
</gene>